<gene>
    <name evidence="1" type="ORF">VIBNI_A1653</name>
</gene>
<keyword evidence="2" id="KW-1185">Reference proteome</keyword>
<evidence type="ECO:0000313" key="2">
    <source>
        <dbReference type="Proteomes" id="UP000016895"/>
    </source>
</evidence>
<dbReference type="RefSeq" id="WP_022550663.1">
    <property type="nucleotide sequence ID" value="NC_022528.1"/>
</dbReference>
<dbReference type="OrthoDB" id="6448898at2"/>
<dbReference type="Proteomes" id="UP000016895">
    <property type="component" value="Chromosome 1"/>
</dbReference>
<dbReference type="STRING" id="28173.VIBNI_A1653"/>
<name>U4KFE9_9VIBR</name>
<dbReference type="KEGG" id="vni:VIBNI_A1653"/>
<evidence type="ECO:0000313" key="1">
    <source>
        <dbReference type="EMBL" id="CCO57763.1"/>
    </source>
</evidence>
<sequence>MPFNASGFFQRLFSWRDDRDAGVKILAERMDQEMDGIVAGINDIVSGNVAWNGSMTGVFGTSAAPAYSFQEDSDTGIYRESTNTLGFSLGGVAVAVLDENGFTVNGSVDATKFNAGGAEYSTTAGGWFLNNWNTDKQKGMALFADNNEMFIKNVTENNPSANPVAPSVLKLWNGSAWKKVLTEDGKAADADRFDGIDSNRYLRYTGWVANPGRDANTQGFNEIGFTYQNNAPKTGPLINMGTDHYSLQLNARYSGQSELSFRTKNGDNQTWNAWKNVLVDGGNATLSDLVIRRSSASSKLLDLRNPQANSWAWINMAAGTDNTGGNKTCHIAFSDRAIAEQPANSLHFRIGSGAADNNTRLAVHNGGVNTVGKLAVTRTATIASANIENGAVVVKGESNSKLGIDSNEIYSSVDLNIGTLQNRISFMKGSTLLGQFNSNGLLTTEYVQANKGFKIGNKMLITGAAGSGAPTGTAIPPIGGLFVRW</sequence>
<protein>
    <submittedName>
        <fullName evidence="1">Uncharacterized protein</fullName>
    </submittedName>
</protein>
<accession>U4KFE9</accession>
<dbReference type="AlphaFoldDB" id="U4KFE9"/>
<dbReference type="PATRIC" id="fig|1260221.3.peg.1575"/>
<reference evidence="1 2" key="1">
    <citation type="journal article" date="2013" name="ISME J.">
        <title>Comparative genomics of pathogenic lineages of Vibrio nigripulchritudo identifies virulence-associated traits.</title>
        <authorList>
            <person name="Goudenege D."/>
            <person name="Labreuche Y."/>
            <person name="Krin E."/>
            <person name="Ansquer D."/>
            <person name="Mangenot S."/>
            <person name="Calteau A."/>
            <person name="Medigue C."/>
            <person name="Mazel D."/>
            <person name="Polz M.F."/>
            <person name="Le Roux F."/>
        </authorList>
    </citation>
    <scope>NUCLEOTIDE SEQUENCE [LARGE SCALE GENOMIC DNA]</scope>
    <source>
        <strain evidence="2">SnF1</strain>
    </source>
</reference>
<dbReference type="EMBL" id="FO203526">
    <property type="protein sequence ID" value="CCO57763.1"/>
    <property type="molecule type" value="Genomic_DNA"/>
</dbReference>
<organism evidence="1 2">
    <name type="scientific">Vibrio nigripulchritudo</name>
    <dbReference type="NCBI Taxonomy" id="28173"/>
    <lineage>
        <taxon>Bacteria</taxon>
        <taxon>Pseudomonadati</taxon>
        <taxon>Pseudomonadota</taxon>
        <taxon>Gammaproteobacteria</taxon>
        <taxon>Vibrionales</taxon>
        <taxon>Vibrionaceae</taxon>
        <taxon>Vibrio</taxon>
    </lineage>
</organism>
<proteinExistence type="predicted"/>